<dbReference type="Gene3D" id="3.30.300.30">
    <property type="match status" value="1"/>
</dbReference>
<protein>
    <submittedName>
        <fullName evidence="5">AMP-binding protein</fullName>
    </submittedName>
</protein>
<dbReference type="SUPFAM" id="SSF56801">
    <property type="entry name" value="Acetyl-CoA synthetase-like"/>
    <property type="match status" value="1"/>
</dbReference>
<dbReference type="Gene3D" id="3.40.50.12780">
    <property type="entry name" value="N-terminal domain of ligase-like"/>
    <property type="match status" value="1"/>
</dbReference>
<accession>A0ABY4HM88</accession>
<name>A0ABY4HM88_9FLAO</name>
<organism evidence="5 6">
    <name type="scientific">Flavobacterium sediminilitoris</name>
    <dbReference type="NCBI Taxonomy" id="2024526"/>
    <lineage>
        <taxon>Bacteria</taxon>
        <taxon>Pseudomonadati</taxon>
        <taxon>Bacteroidota</taxon>
        <taxon>Flavobacteriia</taxon>
        <taxon>Flavobacteriales</taxon>
        <taxon>Flavobacteriaceae</taxon>
        <taxon>Flavobacterium</taxon>
    </lineage>
</organism>
<feature type="transmembrane region" description="Helical" evidence="2">
    <location>
        <begin position="101"/>
        <end position="123"/>
    </location>
</feature>
<dbReference type="EMBL" id="CP090145">
    <property type="protein sequence ID" value="UOX33406.1"/>
    <property type="molecule type" value="Genomic_DNA"/>
</dbReference>
<keyword evidence="1" id="KW-0436">Ligase</keyword>
<evidence type="ECO:0000259" key="3">
    <source>
        <dbReference type="Pfam" id="PF00501"/>
    </source>
</evidence>
<keyword evidence="2" id="KW-0812">Transmembrane</keyword>
<gene>
    <name evidence="5" type="ORF">LXD69_15375</name>
</gene>
<evidence type="ECO:0000256" key="1">
    <source>
        <dbReference type="ARBA" id="ARBA00022598"/>
    </source>
</evidence>
<dbReference type="PANTHER" id="PTHR43352">
    <property type="entry name" value="ACETYL-COA SYNTHETASE"/>
    <property type="match status" value="1"/>
</dbReference>
<keyword evidence="6" id="KW-1185">Reference proteome</keyword>
<dbReference type="InterPro" id="IPR020845">
    <property type="entry name" value="AMP-binding_CS"/>
</dbReference>
<keyword evidence="2" id="KW-1133">Transmembrane helix</keyword>
<feature type="domain" description="AMP-dependent synthetase/ligase" evidence="3">
    <location>
        <begin position="50"/>
        <end position="388"/>
    </location>
</feature>
<evidence type="ECO:0000256" key="2">
    <source>
        <dbReference type="SAM" id="Phobius"/>
    </source>
</evidence>
<dbReference type="Proteomes" id="UP000830454">
    <property type="component" value="Chromosome"/>
</dbReference>
<reference evidence="5" key="2">
    <citation type="submission" date="2022-04" db="EMBL/GenBank/DDBJ databases">
        <title>Complete Genome Sequence of Flavobacterium sediminilitoris YSM-43, Isolated from a Tidal Sediment.</title>
        <authorList>
            <person name="Lee P.A."/>
        </authorList>
    </citation>
    <scope>NUCLEOTIDE SEQUENCE</scope>
    <source>
        <strain evidence="5">YSM-43</strain>
    </source>
</reference>
<sequence>MKHYQDNFAHNSLPTLDLQPEYTFLDLPQFQHPEMLNCVERLLDNHIKNGNGDAICIRTFEETWTYNDLYEKANQIAHVLVDDLGLVSGNRVLLRSANNPMMVACWFAILKAGGIVVATMPLLRAKELTTIIDCAEISIALCDSNLSDEMNLSKSTFLKQKCFFRNSNLEQLILSKPKIFHNLPSKADAICLIGFTSGTTGIPKMTAHYHRDILNICEAFPMYSLQPTSNDIFTGSPPLGFTFGLGGLVLFPMYFGASTFLIEKPSPDLLLKAIEEYKITICFTAPTAWRVLTTKLHEFNVSSLRKCVSAGETLALQVWQDWYNATGLKIIDGIGATEMLHIFISSNENNMKPGATGLPVLGYKAKIIDHDGNELPPNTPGKLAIKGITGCKYLNRIEKQKEYVQNGWNITGDIYKQDEEGYFWFVARGDDMIISSGYNIAAIEVESVLLTHKDILECAVVGLPDPNRGMVVCAHIVLKDKSKQSDELAKTIQQWFKEVAAPYKYPRIINFIEILPKTETGKIQRFKLK</sequence>
<dbReference type="InterPro" id="IPR000873">
    <property type="entry name" value="AMP-dep_synth/lig_dom"/>
</dbReference>
<dbReference type="InterPro" id="IPR045851">
    <property type="entry name" value="AMP-bd_C_sf"/>
</dbReference>
<evidence type="ECO:0000313" key="6">
    <source>
        <dbReference type="Proteomes" id="UP000830454"/>
    </source>
</evidence>
<dbReference type="PROSITE" id="PS00455">
    <property type="entry name" value="AMP_BINDING"/>
    <property type="match status" value="1"/>
</dbReference>
<dbReference type="Pfam" id="PF00501">
    <property type="entry name" value="AMP-binding"/>
    <property type="match status" value="1"/>
</dbReference>
<keyword evidence="2" id="KW-0472">Membrane</keyword>
<dbReference type="InterPro" id="IPR042099">
    <property type="entry name" value="ANL_N_sf"/>
</dbReference>
<evidence type="ECO:0000259" key="4">
    <source>
        <dbReference type="Pfam" id="PF13193"/>
    </source>
</evidence>
<dbReference type="PANTHER" id="PTHR43352:SF1">
    <property type="entry name" value="ANTHRANILATE--COA LIGASE"/>
    <property type="match status" value="1"/>
</dbReference>
<dbReference type="Pfam" id="PF13193">
    <property type="entry name" value="AMP-binding_C"/>
    <property type="match status" value="1"/>
</dbReference>
<dbReference type="RefSeq" id="WP_246916032.1">
    <property type="nucleotide sequence ID" value="NZ_CP090145.1"/>
</dbReference>
<proteinExistence type="predicted"/>
<dbReference type="InterPro" id="IPR025110">
    <property type="entry name" value="AMP-bd_C"/>
</dbReference>
<reference evidence="5" key="1">
    <citation type="submission" date="2021-12" db="EMBL/GenBank/DDBJ databases">
        <authorList>
            <person name="Cha I.-T."/>
            <person name="Lee K.-E."/>
            <person name="Park S.-J."/>
        </authorList>
    </citation>
    <scope>NUCLEOTIDE SEQUENCE</scope>
    <source>
        <strain evidence="5">YSM-43</strain>
    </source>
</reference>
<feature type="domain" description="AMP-binding enzyme C-terminal" evidence="4">
    <location>
        <begin position="444"/>
        <end position="522"/>
    </location>
</feature>
<evidence type="ECO:0000313" key="5">
    <source>
        <dbReference type="EMBL" id="UOX33406.1"/>
    </source>
</evidence>